<dbReference type="PROSITE" id="PS00428">
    <property type="entry name" value="FTSW_RODA_SPOVE"/>
    <property type="match status" value="1"/>
</dbReference>
<dbReference type="EMBL" id="CP002116">
    <property type="protein sequence ID" value="ADK81193.1"/>
    <property type="molecule type" value="Genomic_DNA"/>
</dbReference>
<dbReference type="GO" id="GO:0071555">
    <property type="term" value="P:cell wall organization"/>
    <property type="evidence" value="ECO:0007669"/>
    <property type="project" value="UniProtKB-KW"/>
</dbReference>
<feature type="transmembrane region" description="Helical" evidence="11">
    <location>
        <begin position="72"/>
        <end position="92"/>
    </location>
</feature>
<keyword evidence="10 11" id="KW-0961">Cell wall biogenesis/degradation</keyword>
<comment type="pathway">
    <text evidence="11">Cell wall biogenesis; peptidoglycan biosynthesis.</text>
</comment>
<dbReference type="AlphaFoldDB" id="E1R307"/>
<evidence type="ECO:0000256" key="4">
    <source>
        <dbReference type="ARBA" id="ARBA00022679"/>
    </source>
</evidence>
<dbReference type="PANTHER" id="PTHR30474">
    <property type="entry name" value="CELL CYCLE PROTEIN"/>
    <property type="match status" value="1"/>
</dbReference>
<dbReference type="InterPro" id="IPR018365">
    <property type="entry name" value="Cell_cycle_FtsW-rel_CS"/>
</dbReference>
<dbReference type="GO" id="GO:0009252">
    <property type="term" value="P:peptidoglycan biosynthetic process"/>
    <property type="evidence" value="ECO:0007669"/>
    <property type="project" value="UniProtKB-UniRule"/>
</dbReference>
<evidence type="ECO:0000256" key="2">
    <source>
        <dbReference type="ARBA" id="ARBA00022475"/>
    </source>
</evidence>
<dbReference type="GO" id="GO:0032153">
    <property type="term" value="C:cell division site"/>
    <property type="evidence" value="ECO:0007669"/>
    <property type="project" value="TreeGrafter"/>
</dbReference>
<dbReference type="Proteomes" id="UP000002318">
    <property type="component" value="Chromosome"/>
</dbReference>
<evidence type="ECO:0000256" key="6">
    <source>
        <dbReference type="ARBA" id="ARBA00022960"/>
    </source>
</evidence>
<feature type="transmembrane region" description="Helical" evidence="11">
    <location>
        <begin position="12"/>
        <end position="33"/>
    </location>
</feature>
<dbReference type="GO" id="GO:0008955">
    <property type="term" value="F:peptidoglycan glycosyltransferase activity"/>
    <property type="evidence" value="ECO:0007669"/>
    <property type="project" value="UniProtKB-UniRule"/>
</dbReference>
<evidence type="ECO:0000313" key="12">
    <source>
        <dbReference type="EMBL" id="ADK81193.1"/>
    </source>
</evidence>
<keyword evidence="13" id="KW-1185">Reference proteome</keyword>
<dbReference type="PANTHER" id="PTHR30474:SF1">
    <property type="entry name" value="PEPTIDOGLYCAN GLYCOSYLTRANSFERASE MRDB"/>
    <property type="match status" value="1"/>
</dbReference>
<feature type="transmembrane region" description="Helical" evidence="11">
    <location>
        <begin position="139"/>
        <end position="157"/>
    </location>
</feature>
<evidence type="ECO:0000256" key="7">
    <source>
        <dbReference type="ARBA" id="ARBA00022984"/>
    </source>
</evidence>
<comment type="catalytic activity">
    <reaction evidence="11">
        <text>[GlcNAc-(1-&gt;4)-Mur2Ac(oyl-L-Ala-gamma-D-Glu-L-Lys-D-Ala-D-Ala)](n)-di-trans,octa-cis-undecaprenyl diphosphate + beta-D-GlcNAc-(1-&gt;4)-Mur2Ac(oyl-L-Ala-gamma-D-Glu-L-Lys-D-Ala-D-Ala)-di-trans,octa-cis-undecaprenyl diphosphate = [GlcNAc-(1-&gt;4)-Mur2Ac(oyl-L-Ala-gamma-D-Glu-L-Lys-D-Ala-D-Ala)](n+1)-di-trans,octa-cis-undecaprenyl diphosphate + di-trans,octa-cis-undecaprenyl diphosphate + H(+)</text>
        <dbReference type="Rhea" id="RHEA:23708"/>
        <dbReference type="Rhea" id="RHEA-COMP:9602"/>
        <dbReference type="Rhea" id="RHEA-COMP:9603"/>
        <dbReference type="ChEBI" id="CHEBI:15378"/>
        <dbReference type="ChEBI" id="CHEBI:58405"/>
        <dbReference type="ChEBI" id="CHEBI:60033"/>
        <dbReference type="ChEBI" id="CHEBI:78435"/>
        <dbReference type="EC" id="2.4.99.28"/>
    </reaction>
</comment>
<keyword evidence="7 11" id="KW-0573">Peptidoglycan synthesis</keyword>
<keyword evidence="4 11" id="KW-0808">Transferase</keyword>
<evidence type="ECO:0000256" key="5">
    <source>
        <dbReference type="ARBA" id="ARBA00022692"/>
    </source>
</evidence>
<dbReference type="EC" id="2.4.99.28" evidence="11"/>
<feature type="transmembrane region" description="Helical" evidence="11">
    <location>
        <begin position="223"/>
        <end position="242"/>
    </location>
</feature>
<evidence type="ECO:0000256" key="1">
    <source>
        <dbReference type="ARBA" id="ARBA00004141"/>
    </source>
</evidence>
<evidence type="ECO:0000256" key="8">
    <source>
        <dbReference type="ARBA" id="ARBA00022989"/>
    </source>
</evidence>
<evidence type="ECO:0000256" key="10">
    <source>
        <dbReference type="ARBA" id="ARBA00023316"/>
    </source>
</evidence>
<keyword evidence="9 11" id="KW-0472">Membrane</keyword>
<dbReference type="NCBIfam" id="NF037961">
    <property type="entry name" value="RodA_shape"/>
    <property type="match status" value="1"/>
</dbReference>
<keyword evidence="11" id="KW-0997">Cell inner membrane</keyword>
<dbReference type="OrthoDB" id="9812661at2"/>
<feature type="transmembrane region" description="Helical" evidence="11">
    <location>
        <begin position="45"/>
        <end position="65"/>
    </location>
</feature>
<feature type="transmembrane region" description="Helical" evidence="11">
    <location>
        <begin position="104"/>
        <end position="127"/>
    </location>
</feature>
<feature type="transmembrane region" description="Helical" evidence="11">
    <location>
        <begin position="405"/>
        <end position="427"/>
    </location>
</feature>
<dbReference type="InterPro" id="IPR001182">
    <property type="entry name" value="FtsW/RodA"/>
</dbReference>
<keyword evidence="5 11" id="KW-0812">Transmembrane</keyword>
<feature type="transmembrane region" description="Helical" evidence="11">
    <location>
        <begin position="184"/>
        <end position="203"/>
    </location>
</feature>
<proteinExistence type="inferred from homology"/>
<comment type="similarity">
    <text evidence="11">Belongs to the SEDS family. MrdB/RodA subfamily.</text>
</comment>
<protein>
    <recommendedName>
        <fullName evidence="11">Peptidoglycan glycosyltransferase RodA</fullName>
        <shortName evidence="11">PGT</shortName>
        <ecNumber evidence="11">2.4.99.28</ecNumber>
    </recommendedName>
    <alternativeName>
        <fullName evidence="11">Cell elongation protein RodA</fullName>
    </alternativeName>
    <alternativeName>
        <fullName evidence="11">Cell wall polymerase</fullName>
    </alternativeName>
    <alternativeName>
        <fullName evidence="11">Peptidoglycan polymerase</fullName>
        <shortName evidence="11">PG polymerase</shortName>
    </alternativeName>
</protein>
<keyword evidence="3 11" id="KW-0328">Glycosyltransferase</keyword>
<sequence>MARSGNIFNFDLILFISMLILMVLGVLFIYSSGINSSGELVSNEYLYQIIWAVLGIVLFFVLLMVDYSIIRMWAVVIYFFSIFLLISTLVLGKSVNGARSWLGFFGFGIQPSEFAKISTIILLARYFENNKKGVKKLSVFLKGMFLAVVPMAFILVQPDLGTASVYVPIFLTIAFIAGVQKRYIFFLIAVGSLTILIGVLPVWQLYFIQRQIAFVQVLTNPFLFRVLGGALLLATVSAWVGFLITKQRYFYWIGYGLVIITSALFASRMVGKVLKDYQIMRLIVFIDPSVDPQGNGWNIIQSVTAVGSGGVWGKGYLQGTQSHYRFLPQQSTDFIFSILAEELGFFGSVLVIALFALIIFRGLTMIFSSKDTFGSLVIAGVVGMFFFHLVVNIGMAIGIMPITGIPLFFLSYGGSSLWTALIGLSLIQNIYVRRYHY</sequence>
<feature type="transmembrane region" description="Helical" evidence="11">
    <location>
        <begin position="163"/>
        <end position="179"/>
    </location>
</feature>
<dbReference type="STRING" id="573413.Spirs_2071"/>
<dbReference type="GO" id="GO:0008360">
    <property type="term" value="P:regulation of cell shape"/>
    <property type="evidence" value="ECO:0007669"/>
    <property type="project" value="UniProtKB-KW"/>
</dbReference>
<evidence type="ECO:0000256" key="9">
    <source>
        <dbReference type="ARBA" id="ARBA00023136"/>
    </source>
</evidence>
<reference evidence="12 13" key="1">
    <citation type="journal article" date="2010" name="Stand. Genomic Sci.">
        <title>Complete genome sequence of Spirochaeta smaragdinae type strain (SEBR 4228).</title>
        <authorList>
            <person name="Mavromatis K."/>
            <person name="Yasawong M."/>
            <person name="Chertkov O."/>
            <person name="Lapidus A."/>
            <person name="Lucas S."/>
            <person name="Nolan M."/>
            <person name="Del Rio T.G."/>
            <person name="Tice H."/>
            <person name="Cheng J.F."/>
            <person name="Pitluck S."/>
            <person name="Liolios K."/>
            <person name="Ivanova N."/>
            <person name="Tapia R."/>
            <person name="Han C."/>
            <person name="Bruce D."/>
            <person name="Goodwin L."/>
            <person name="Pati A."/>
            <person name="Chen A."/>
            <person name="Palaniappan K."/>
            <person name="Land M."/>
            <person name="Hauser L."/>
            <person name="Chang Y.J."/>
            <person name="Jeffries C.D."/>
            <person name="Detter J.C."/>
            <person name="Rohde M."/>
            <person name="Brambilla E."/>
            <person name="Spring S."/>
            <person name="Goker M."/>
            <person name="Sikorski J."/>
            <person name="Woyke T."/>
            <person name="Bristow J."/>
            <person name="Eisen J.A."/>
            <person name="Markowitz V."/>
            <person name="Hugenholtz P."/>
            <person name="Klenk H.P."/>
            <person name="Kyrpides N.C."/>
        </authorList>
    </citation>
    <scope>NUCLEOTIDE SEQUENCE [LARGE SCALE GENOMIC DNA]</scope>
    <source>
        <strain evidence="13">DSM 11293 / JCM 15392 / SEBR 4228</strain>
    </source>
</reference>
<evidence type="ECO:0000313" key="13">
    <source>
        <dbReference type="Proteomes" id="UP000002318"/>
    </source>
</evidence>
<dbReference type="HOGENOM" id="CLU_029243_2_2_12"/>
<dbReference type="RefSeq" id="WP_013254657.1">
    <property type="nucleotide sequence ID" value="NC_014364.1"/>
</dbReference>
<dbReference type="NCBIfam" id="TIGR02210">
    <property type="entry name" value="rodA_shape"/>
    <property type="match status" value="1"/>
</dbReference>
<gene>
    <name evidence="11" type="primary">rodA</name>
    <name evidence="12" type="ordered locus">Spirs_2071</name>
</gene>
<dbReference type="GO" id="GO:0015648">
    <property type="term" value="F:lipid-linked peptidoglycan transporter activity"/>
    <property type="evidence" value="ECO:0007669"/>
    <property type="project" value="TreeGrafter"/>
</dbReference>
<keyword evidence="8 11" id="KW-1133">Transmembrane helix</keyword>
<comment type="subcellular location">
    <subcellularLocation>
        <location evidence="11">Cell inner membrane</location>
        <topology evidence="11">Multi-pass membrane protein</topology>
    </subcellularLocation>
    <subcellularLocation>
        <location evidence="1">Membrane</location>
        <topology evidence="1">Multi-pass membrane protein</topology>
    </subcellularLocation>
</comment>
<name>E1R307_SEDSS</name>
<keyword evidence="6 11" id="KW-0133">Cell shape</keyword>
<feature type="transmembrane region" description="Helical" evidence="11">
    <location>
        <begin position="249"/>
        <end position="270"/>
    </location>
</feature>
<organism evidence="12 13">
    <name type="scientific">Sediminispirochaeta smaragdinae (strain DSM 11293 / JCM 15392 / SEBR 4228)</name>
    <name type="common">Spirochaeta smaragdinae</name>
    <dbReference type="NCBI Taxonomy" id="573413"/>
    <lineage>
        <taxon>Bacteria</taxon>
        <taxon>Pseudomonadati</taxon>
        <taxon>Spirochaetota</taxon>
        <taxon>Spirochaetia</taxon>
        <taxon>Spirochaetales</taxon>
        <taxon>Spirochaetaceae</taxon>
        <taxon>Sediminispirochaeta</taxon>
    </lineage>
</organism>
<comment type="function">
    <text evidence="11">Peptidoglycan polymerase that is essential for cell wall elongation.</text>
</comment>
<feature type="transmembrane region" description="Helical" evidence="11">
    <location>
        <begin position="343"/>
        <end position="364"/>
    </location>
</feature>
<evidence type="ECO:0000256" key="11">
    <source>
        <dbReference type="HAMAP-Rule" id="MF_02079"/>
    </source>
</evidence>
<evidence type="ECO:0000256" key="3">
    <source>
        <dbReference type="ARBA" id="ARBA00022676"/>
    </source>
</evidence>
<dbReference type="UniPathway" id="UPA00219"/>
<dbReference type="KEGG" id="ssm:Spirs_2071"/>
<dbReference type="eggNOG" id="COG0772">
    <property type="taxonomic scope" value="Bacteria"/>
</dbReference>
<dbReference type="HAMAP" id="MF_02079">
    <property type="entry name" value="PGT_RodA"/>
    <property type="match status" value="1"/>
</dbReference>
<dbReference type="Pfam" id="PF01098">
    <property type="entry name" value="FTSW_RODA_SPOVE"/>
    <property type="match status" value="2"/>
</dbReference>
<dbReference type="GO" id="GO:0051301">
    <property type="term" value="P:cell division"/>
    <property type="evidence" value="ECO:0007669"/>
    <property type="project" value="InterPro"/>
</dbReference>
<dbReference type="GO" id="GO:0005886">
    <property type="term" value="C:plasma membrane"/>
    <property type="evidence" value="ECO:0007669"/>
    <property type="project" value="UniProtKB-SubCell"/>
</dbReference>
<keyword evidence="2 11" id="KW-1003">Cell membrane</keyword>
<feature type="transmembrane region" description="Helical" evidence="11">
    <location>
        <begin position="376"/>
        <end position="399"/>
    </location>
</feature>
<dbReference type="InterPro" id="IPR011923">
    <property type="entry name" value="RodA/MrdB"/>
</dbReference>
<accession>E1R307</accession>